<name>A0A7S2UPA2_9STRA</name>
<feature type="domain" description="WRKY19-like zinc finger" evidence="2">
    <location>
        <begin position="700"/>
        <end position="724"/>
    </location>
</feature>
<feature type="region of interest" description="Disordered" evidence="1">
    <location>
        <begin position="747"/>
        <end position="769"/>
    </location>
</feature>
<dbReference type="EMBL" id="HBHQ01026473">
    <property type="protein sequence ID" value="CAD9826085.1"/>
    <property type="molecule type" value="Transcribed_RNA"/>
</dbReference>
<dbReference type="AlphaFoldDB" id="A0A7S2UPA2"/>
<feature type="domain" description="WRKY19-like zinc finger" evidence="2">
    <location>
        <begin position="650"/>
        <end position="674"/>
    </location>
</feature>
<gene>
    <name evidence="3" type="ORF">ASEP1449_LOCUS17919</name>
</gene>
<proteinExistence type="predicted"/>
<accession>A0A7S2UPA2</accession>
<feature type="domain" description="WRKY19-like zinc finger" evidence="2">
    <location>
        <begin position="626"/>
        <end position="649"/>
    </location>
</feature>
<organism evidence="3">
    <name type="scientific">Attheya septentrionalis</name>
    <dbReference type="NCBI Taxonomy" id="420275"/>
    <lineage>
        <taxon>Eukaryota</taxon>
        <taxon>Sar</taxon>
        <taxon>Stramenopiles</taxon>
        <taxon>Ochrophyta</taxon>
        <taxon>Bacillariophyta</taxon>
        <taxon>Coscinodiscophyceae</taxon>
        <taxon>Chaetocerotophycidae</taxon>
        <taxon>Chaetocerotales</taxon>
        <taxon>Attheyaceae</taxon>
        <taxon>Attheya</taxon>
    </lineage>
</organism>
<dbReference type="Pfam" id="PF24906">
    <property type="entry name" value="Zf_WRKY19"/>
    <property type="match status" value="4"/>
</dbReference>
<evidence type="ECO:0000313" key="3">
    <source>
        <dbReference type="EMBL" id="CAD9826085.1"/>
    </source>
</evidence>
<reference evidence="3" key="1">
    <citation type="submission" date="2021-01" db="EMBL/GenBank/DDBJ databases">
        <authorList>
            <person name="Corre E."/>
            <person name="Pelletier E."/>
            <person name="Niang G."/>
            <person name="Scheremetjew M."/>
            <person name="Finn R."/>
            <person name="Kale V."/>
            <person name="Holt S."/>
            <person name="Cochrane G."/>
            <person name="Meng A."/>
            <person name="Brown T."/>
            <person name="Cohen L."/>
        </authorList>
    </citation>
    <scope>NUCLEOTIDE SEQUENCE</scope>
    <source>
        <strain evidence="3">CCMP2084</strain>
    </source>
</reference>
<feature type="domain" description="WRKY19-like zinc finger" evidence="2">
    <location>
        <begin position="675"/>
        <end position="699"/>
    </location>
</feature>
<evidence type="ECO:0000256" key="1">
    <source>
        <dbReference type="SAM" id="MobiDB-lite"/>
    </source>
</evidence>
<evidence type="ECO:0000259" key="2">
    <source>
        <dbReference type="Pfam" id="PF24906"/>
    </source>
</evidence>
<feature type="compositionally biased region" description="Polar residues" evidence="1">
    <location>
        <begin position="371"/>
        <end position="384"/>
    </location>
</feature>
<protein>
    <recommendedName>
        <fullName evidence="2">WRKY19-like zinc finger domain-containing protein</fullName>
    </recommendedName>
</protein>
<feature type="region of interest" description="Disordered" evidence="1">
    <location>
        <begin position="365"/>
        <end position="384"/>
    </location>
</feature>
<dbReference type="PANTHER" id="PTHR31827">
    <property type="entry name" value="EMB|CAB89363.1"/>
    <property type="match status" value="1"/>
</dbReference>
<dbReference type="InterPro" id="IPR056866">
    <property type="entry name" value="Znf_WRKY19"/>
</dbReference>
<sequence>MNNSNDDLNGENDKISNIFLNKGGGSSGLQANFADASHGNLTIPDSQMSSSSTLSQLSKPILPPVRQERLEEFISAFLGMSVFDVADVWMPTSGDDAQYLRHVMSVTASDQNETLNEFKKATTGSILKIWSGAVGKAYGSGNAVWTNKQDAFVDDGRSSAFAMANIKTALAVPIFSDGVFTPACVLCCYSLVRTDSVPFVLRFVQQALRLVWMGLDQVEPHESVGKDLWKDVAPADLGEMAADMEMQQAFMVGKQKRTHDDISSSSRSLYENEEVREIGNSSSTRDRSSSLALQLQTLNTGSTSTPLSAYSPGTDVPVMAPEATAAAPVTVPAELVESHVQRAISSLRDAIPWSMYQHIATKPDGSKRAHTLSNPSPNVTSQSPHIMQHRGFEPVLLQPLPQPMSLPSRAPNSMSHTSFVREPVTQQGYSFQPGQRTLSHANHSGVEQHFFPLHALSINPTSVEVAPPKEDPAVARANIEAFNAMARMQNTGNAMNAPHQVQTTSVNAPFWLEQSFEAGATGFQSRSNVQNFSHGNFQPNDGNNSVPENVFSSSNGFCLPTQGLTHHNSAPSKPTGKTCRIHGCDCPTVSRRPYCLQHSGNRLCENEGCSKCAQGSTRFCIAHGGGRRCTFPGCDKGARDKFFCAAHGGGKRCSQDGCTKSAVGGSSLCTSHGGGRRCAIDGCEKSAQSSTKFCVKHGGGKKCSNPECDKVARGKTLFCAAHGGGVRCKLEGCNRVAIGKLTLCRAHGGGTKSRSESKRGSPKLPPINA</sequence>
<dbReference type="PANTHER" id="PTHR31827:SF1">
    <property type="entry name" value="EMB|CAB89363.1"/>
    <property type="match status" value="1"/>
</dbReference>
<feature type="region of interest" description="Disordered" evidence="1">
    <location>
        <begin position="255"/>
        <end position="291"/>
    </location>
</feature>